<keyword evidence="3" id="KW-1185">Reference proteome</keyword>
<dbReference type="GeneID" id="64855592"/>
<accession>A0A8H2VBZ0</accession>
<evidence type="ECO:0000256" key="1">
    <source>
        <dbReference type="SAM" id="MobiDB-lite"/>
    </source>
</evidence>
<dbReference type="AlphaFoldDB" id="A0A8H2VBZ0"/>
<dbReference type="Proteomes" id="UP000644660">
    <property type="component" value="Unassembled WGS sequence"/>
</dbReference>
<reference evidence="2 3" key="1">
    <citation type="submission" date="2020-05" db="EMBL/GenBank/DDBJ databases">
        <authorList>
            <person name="Casaregola S."/>
            <person name="Devillers H."/>
            <person name="Grondin C."/>
        </authorList>
    </citation>
    <scope>NUCLEOTIDE SEQUENCE [LARGE SCALE GENOMIC DNA]</scope>
    <source>
        <strain evidence="2 3">CLIB 1767</strain>
    </source>
</reference>
<gene>
    <name evidence="2" type="ORF">KABA2_01S14234</name>
</gene>
<sequence length="307" mass="35339">MTMNHKELDEQYSSLFKKDKQLQFAANAINHYKIDKTTHTIQNDLHYYKEKGHIRTHNSNIKRHILNIDNTSRINYEMIKNIPGNIPVGNTIISSSNNSNNNEDEDGNNAAEDGNNDNDNDNDGDGDDDDDDDDENMNSKKRTLDLIDIDIVKTKIFKNNLFEMNDSFINKLPKFENDTPEEETSATLQLPLNEQLDSLYQLQHGLLNQYSLLQNLEKKWFALREIILDANIELDLFSEQDVKSLPIDNEQDVKSLPIDDEKDRVKVRLGSINVPASHTQSAIHTLAFNRCKRLRNNKESNNIIVVD</sequence>
<proteinExistence type="predicted"/>
<dbReference type="RefSeq" id="XP_041404501.1">
    <property type="nucleotide sequence ID" value="XM_041548567.1"/>
</dbReference>
<feature type="compositionally biased region" description="Acidic residues" evidence="1">
    <location>
        <begin position="114"/>
        <end position="136"/>
    </location>
</feature>
<dbReference type="EMBL" id="CAEFZW010000001">
    <property type="protein sequence ID" value="CAB4252463.1"/>
    <property type="molecule type" value="Genomic_DNA"/>
</dbReference>
<name>A0A8H2VBZ0_9SACH</name>
<organism evidence="2 3">
    <name type="scientific">Maudiozyma barnettii</name>
    <dbReference type="NCBI Taxonomy" id="61262"/>
    <lineage>
        <taxon>Eukaryota</taxon>
        <taxon>Fungi</taxon>
        <taxon>Dikarya</taxon>
        <taxon>Ascomycota</taxon>
        <taxon>Saccharomycotina</taxon>
        <taxon>Saccharomycetes</taxon>
        <taxon>Saccharomycetales</taxon>
        <taxon>Saccharomycetaceae</taxon>
        <taxon>Maudiozyma</taxon>
    </lineage>
</organism>
<evidence type="ECO:0000313" key="3">
    <source>
        <dbReference type="Proteomes" id="UP000644660"/>
    </source>
</evidence>
<dbReference type="OrthoDB" id="4063618at2759"/>
<evidence type="ECO:0000313" key="2">
    <source>
        <dbReference type="EMBL" id="CAB4252463.1"/>
    </source>
</evidence>
<protein>
    <submittedName>
        <fullName evidence="2">Similar to Saccharomyces cerevisiae YLR052W IES3 Subunit of the INO80 chromatin remodeling complex</fullName>
    </submittedName>
</protein>
<feature type="region of interest" description="Disordered" evidence="1">
    <location>
        <begin position="93"/>
        <end position="138"/>
    </location>
</feature>
<comment type="caution">
    <text evidence="2">The sequence shown here is derived from an EMBL/GenBank/DDBJ whole genome shotgun (WGS) entry which is preliminary data.</text>
</comment>